<gene>
    <name evidence="1" type="ORF">HP552_04460</name>
</gene>
<protein>
    <submittedName>
        <fullName evidence="1">Uncharacterized protein</fullName>
    </submittedName>
</protein>
<comment type="caution">
    <text evidence="1">The sequence shown here is derived from an EMBL/GenBank/DDBJ whole genome shotgun (WGS) entry which is preliminary data.</text>
</comment>
<proteinExistence type="predicted"/>
<dbReference type="Proteomes" id="UP000526125">
    <property type="component" value="Unassembled WGS sequence"/>
</dbReference>
<dbReference type="RefSeq" id="WP_175394414.1">
    <property type="nucleotide sequence ID" value="NZ_JABMCB010000149.1"/>
</dbReference>
<organism evidence="1 2">
    <name type="scientific">Paenibacillus xylanilyticus</name>
    <dbReference type="NCBI Taxonomy" id="248903"/>
    <lineage>
        <taxon>Bacteria</taxon>
        <taxon>Bacillati</taxon>
        <taxon>Bacillota</taxon>
        <taxon>Bacilli</taxon>
        <taxon>Bacillales</taxon>
        <taxon>Paenibacillaceae</taxon>
        <taxon>Paenibacillus</taxon>
    </lineage>
</organism>
<reference evidence="1 2" key="1">
    <citation type="submission" date="2020-05" db="EMBL/GenBank/DDBJ databases">
        <title>Genome Sequencing of Type Strains.</title>
        <authorList>
            <person name="Lemaire J.F."/>
            <person name="Inderbitzin P."/>
            <person name="Gregorio O.A."/>
            <person name="Collins S.B."/>
            <person name="Wespe N."/>
            <person name="Knight-Connoni V."/>
        </authorList>
    </citation>
    <scope>NUCLEOTIDE SEQUENCE [LARGE SCALE GENOMIC DNA]</scope>
    <source>
        <strain evidence="1 2">LMG 21957</strain>
    </source>
</reference>
<sequence>MKRIAESEGTTLQGATRLIVYVTDMYRSIRFRRTGVQVHFPLLTIIEEVD</sequence>
<accession>A0A7Y6BU73</accession>
<keyword evidence="2" id="KW-1185">Reference proteome</keyword>
<evidence type="ECO:0000313" key="1">
    <source>
        <dbReference type="EMBL" id="NUU74506.1"/>
    </source>
</evidence>
<dbReference type="EMBL" id="JABMCB010000149">
    <property type="protein sequence ID" value="NUU74506.1"/>
    <property type="molecule type" value="Genomic_DNA"/>
</dbReference>
<dbReference type="AlphaFoldDB" id="A0A7Y6BU73"/>
<evidence type="ECO:0000313" key="2">
    <source>
        <dbReference type="Proteomes" id="UP000526125"/>
    </source>
</evidence>
<name>A0A7Y6BU73_9BACL</name>